<keyword evidence="2" id="KW-1185">Reference proteome</keyword>
<dbReference type="RefSeq" id="WP_164954143.1">
    <property type="nucleotide sequence ID" value="NZ_CP047056.1"/>
</dbReference>
<protein>
    <submittedName>
        <fullName evidence="1">Uncharacterized protein</fullName>
    </submittedName>
</protein>
<gene>
    <name evidence="1" type="ORF">SAMN04487865_11073</name>
</gene>
<sequence>MLTSINAKGFCKYENLNLEKLRRINFILGRRNIAINYILNVSCYKQNQGTFLDAL</sequence>
<dbReference type="AlphaFoldDB" id="A0A662ZD78"/>
<name>A0A662ZD78_9GAMM</name>
<accession>A0A662ZD78</accession>
<proteinExistence type="predicted"/>
<reference evidence="1 2" key="1">
    <citation type="submission" date="2016-10" db="EMBL/GenBank/DDBJ databases">
        <authorList>
            <person name="Varghese N."/>
            <person name="Submissions S."/>
        </authorList>
    </citation>
    <scope>NUCLEOTIDE SEQUENCE [LARGE SCALE GENOMIC DNA]</scope>
    <source>
        <strain evidence="1 2">22B</strain>
    </source>
</reference>
<dbReference type="Proteomes" id="UP000243374">
    <property type="component" value="Unassembled WGS sequence"/>
</dbReference>
<dbReference type="EMBL" id="FOSF01000107">
    <property type="protein sequence ID" value="SFK54601.1"/>
    <property type="molecule type" value="Genomic_DNA"/>
</dbReference>
<organism evidence="1 2">
    <name type="scientific">Succinivibrio dextrinosolvens</name>
    <dbReference type="NCBI Taxonomy" id="83771"/>
    <lineage>
        <taxon>Bacteria</taxon>
        <taxon>Pseudomonadati</taxon>
        <taxon>Pseudomonadota</taxon>
        <taxon>Gammaproteobacteria</taxon>
        <taxon>Aeromonadales</taxon>
        <taxon>Succinivibrionaceae</taxon>
        <taxon>Succinivibrio</taxon>
    </lineage>
</organism>
<evidence type="ECO:0000313" key="1">
    <source>
        <dbReference type="EMBL" id="SFK54601.1"/>
    </source>
</evidence>
<evidence type="ECO:0000313" key="2">
    <source>
        <dbReference type="Proteomes" id="UP000243374"/>
    </source>
</evidence>